<dbReference type="OrthoDB" id="5393364at2"/>
<dbReference type="Proteomes" id="UP000057609">
    <property type="component" value="Chromosome"/>
</dbReference>
<dbReference type="GO" id="GO:0016747">
    <property type="term" value="F:acyltransferase activity, transferring groups other than amino-acyl groups"/>
    <property type="evidence" value="ECO:0007669"/>
    <property type="project" value="InterPro"/>
</dbReference>
<dbReference type="Pfam" id="PF13508">
    <property type="entry name" value="Acetyltransf_7"/>
    <property type="match status" value="1"/>
</dbReference>
<dbReference type="STRING" id="345632.GPICK_12980"/>
<keyword evidence="3" id="KW-1185">Reference proteome</keyword>
<dbReference type="EMBL" id="CP009788">
    <property type="protein sequence ID" value="AJE04149.1"/>
    <property type="molecule type" value="Genomic_DNA"/>
</dbReference>
<dbReference type="AlphaFoldDB" id="A0A0B5BG84"/>
<dbReference type="PANTHER" id="PTHR47237">
    <property type="entry name" value="SLL0310 PROTEIN"/>
    <property type="match status" value="1"/>
</dbReference>
<accession>A0A0B5BG84</accession>
<evidence type="ECO:0000313" key="3">
    <source>
        <dbReference type="Proteomes" id="UP000057609"/>
    </source>
</evidence>
<dbReference type="InterPro" id="IPR000182">
    <property type="entry name" value="GNAT_dom"/>
</dbReference>
<dbReference type="InterPro" id="IPR052729">
    <property type="entry name" value="Acyl/Acetyltrans_Enzymes"/>
</dbReference>
<evidence type="ECO:0000259" key="1">
    <source>
        <dbReference type="PROSITE" id="PS51186"/>
    </source>
</evidence>
<organism evidence="2 3">
    <name type="scientific">Geobacter pickeringii</name>
    <dbReference type="NCBI Taxonomy" id="345632"/>
    <lineage>
        <taxon>Bacteria</taxon>
        <taxon>Pseudomonadati</taxon>
        <taxon>Thermodesulfobacteriota</taxon>
        <taxon>Desulfuromonadia</taxon>
        <taxon>Geobacterales</taxon>
        <taxon>Geobacteraceae</taxon>
        <taxon>Geobacter</taxon>
    </lineage>
</organism>
<dbReference type="InterPro" id="IPR041496">
    <property type="entry name" value="YitH/HolE_GNAT"/>
</dbReference>
<dbReference type="Gene3D" id="3.40.630.30">
    <property type="match status" value="1"/>
</dbReference>
<dbReference type="KEGG" id="gpi:GPICK_12980"/>
<dbReference type="Pfam" id="PF18014">
    <property type="entry name" value="Acetyltransf_18"/>
    <property type="match status" value="1"/>
</dbReference>
<gene>
    <name evidence="2" type="ORF">GPICK_12980</name>
</gene>
<dbReference type="CDD" id="cd04301">
    <property type="entry name" value="NAT_SF"/>
    <property type="match status" value="1"/>
</dbReference>
<dbReference type="PROSITE" id="PS51186">
    <property type="entry name" value="GNAT"/>
    <property type="match status" value="1"/>
</dbReference>
<reference evidence="2 3" key="1">
    <citation type="journal article" date="2015" name="Genome Announc.">
        <title>Complete Genome of Geobacter pickeringii G13T, a Metal-Reducing Isolate from Sedimentary Kaolin Deposits.</title>
        <authorList>
            <person name="Badalamenti J.P."/>
            <person name="Bond D.R."/>
        </authorList>
    </citation>
    <scope>NUCLEOTIDE SEQUENCE [LARGE SCALE GENOMIC DNA]</scope>
    <source>
        <strain evidence="2 3">G13</strain>
    </source>
</reference>
<sequence length="268" mass="27914">MTLRPFSAKDLPAFLARSEDEGWLCDRWEFDFLRGAFPGGCFTLEEEGAAVAFVTSIRYGTSGWIGNLLVDRARRGRGCGTLLMHRTVEALAAAGVKTTWLTASSSGRPLYERMGFREADRVVRWVGTGRGGTGGGGPVRPAAMEAFDRAGWGDDRRTLLAAVAARGTVVLRPEGFLVVQPFGDGFQVGPWGCSAGDGAAELLDEARAVAGAGTRLFLDVPAGNGAVTALLGAAGFVASGETALMYAGAEPAYVPSRVGALASMGSMG</sequence>
<dbReference type="InterPro" id="IPR016181">
    <property type="entry name" value="Acyl_CoA_acyltransferase"/>
</dbReference>
<name>A0A0B5BG84_9BACT</name>
<dbReference type="PANTHER" id="PTHR47237:SF1">
    <property type="entry name" value="SLL0310 PROTEIN"/>
    <property type="match status" value="1"/>
</dbReference>
<dbReference type="SUPFAM" id="SSF55729">
    <property type="entry name" value="Acyl-CoA N-acyltransferases (Nat)"/>
    <property type="match status" value="1"/>
</dbReference>
<proteinExistence type="predicted"/>
<dbReference type="RefSeq" id="WP_039743893.1">
    <property type="nucleotide sequence ID" value="NZ_CP009788.1"/>
</dbReference>
<evidence type="ECO:0000313" key="2">
    <source>
        <dbReference type="EMBL" id="AJE04149.1"/>
    </source>
</evidence>
<feature type="domain" description="N-acetyltransferase" evidence="1">
    <location>
        <begin position="1"/>
        <end position="149"/>
    </location>
</feature>
<dbReference type="HOGENOM" id="CLU_054109_0_0_7"/>
<dbReference type="Gene3D" id="3.40.630.90">
    <property type="match status" value="1"/>
</dbReference>
<protein>
    <recommendedName>
        <fullName evidence="1">N-acetyltransferase domain-containing protein</fullName>
    </recommendedName>
</protein>